<evidence type="ECO:0000313" key="3">
    <source>
        <dbReference type="EMBL" id="ABK45611.1"/>
    </source>
</evidence>
<dbReference type="SUPFAM" id="SSF81901">
    <property type="entry name" value="HCP-like"/>
    <property type="match status" value="1"/>
</dbReference>
<dbReference type="AlphaFoldDB" id="A0LCB8"/>
<evidence type="ECO:0000256" key="1">
    <source>
        <dbReference type="SAM" id="MobiDB-lite"/>
    </source>
</evidence>
<dbReference type="Gene3D" id="3.30.420.10">
    <property type="entry name" value="Ribonuclease H-like superfamily/Ribonuclease H"/>
    <property type="match status" value="1"/>
</dbReference>
<gene>
    <name evidence="3" type="ordered locus">Mmc1_3121</name>
</gene>
<dbReference type="eggNOG" id="COG3359">
    <property type="taxonomic scope" value="Bacteria"/>
</dbReference>
<dbReference type="STRING" id="156889.Mmc1_3121"/>
<evidence type="ECO:0000259" key="2">
    <source>
        <dbReference type="Pfam" id="PF13482"/>
    </source>
</evidence>
<dbReference type="EMBL" id="CP000471">
    <property type="protein sequence ID" value="ABK45611.1"/>
    <property type="molecule type" value="Genomic_DNA"/>
</dbReference>
<sequence length="414" mass="45504">MAGLRDRLRQLKGEAPLPPPAELEPLPAELEPLAERDAALAGRLRRLRPIAAQTEGAGTPLADEAALAAFLQGEVVAPGLILVRWCAPLQQHHGRYPLERLMEPVAQIVGGGLHDPTRCAWIDTETTGLAGGTGTTVFQIGLLRLWQGALHGRQWLLSGYGGEAAMLRQFQQALAGVTQLVSFNGKSFDVPLLATRFRLQGMADPLSGLAHLDLLHPFRRLFAGQLPDCRLQRGEQHLLGLQRQDDLPGAEAPLAWQAWLRGKRGHALAGVLRHNQDDLLSLTLLPVVLGECFRSAAHGASPLGVARAWIEAGDEGVARQVLEMHMSRLDGDGLQQLGWLYRRAGLWSRAVIVWRMAAAKGHAAAMEALAKYHEHQDHDLAQAWIWAQRLQQRLGRTGEVSKRINRLRKKRGEE</sequence>
<dbReference type="Gene3D" id="1.25.40.10">
    <property type="entry name" value="Tetratricopeptide repeat domain"/>
    <property type="match status" value="1"/>
</dbReference>
<proteinExistence type="predicted"/>
<dbReference type="InterPro" id="IPR038720">
    <property type="entry name" value="YprB_RNase_H-like_dom"/>
</dbReference>
<dbReference type="SUPFAM" id="SSF53098">
    <property type="entry name" value="Ribonuclease H-like"/>
    <property type="match status" value="1"/>
</dbReference>
<name>A0LCB8_MAGMM</name>
<evidence type="ECO:0000313" key="4">
    <source>
        <dbReference type="Proteomes" id="UP000002586"/>
    </source>
</evidence>
<feature type="compositionally biased region" description="Basic and acidic residues" evidence="1">
    <location>
        <begin position="1"/>
        <end position="12"/>
    </location>
</feature>
<accession>A0LCB8</accession>
<dbReference type="InterPro" id="IPR011990">
    <property type="entry name" value="TPR-like_helical_dom_sf"/>
</dbReference>
<dbReference type="HOGENOM" id="CLU_035904_2_1_5"/>
<organism evidence="3 4">
    <name type="scientific">Magnetococcus marinus (strain ATCC BAA-1437 / JCM 17883 / MC-1)</name>
    <dbReference type="NCBI Taxonomy" id="156889"/>
    <lineage>
        <taxon>Bacteria</taxon>
        <taxon>Pseudomonadati</taxon>
        <taxon>Pseudomonadota</taxon>
        <taxon>Magnetococcia</taxon>
        <taxon>Magnetococcales</taxon>
        <taxon>Magnetococcaceae</taxon>
        <taxon>Magnetococcus</taxon>
    </lineage>
</organism>
<dbReference type="InterPro" id="IPR036397">
    <property type="entry name" value="RNaseH_sf"/>
</dbReference>
<dbReference type="RefSeq" id="WP_011714674.1">
    <property type="nucleotide sequence ID" value="NC_008576.1"/>
</dbReference>
<protein>
    <recommendedName>
        <fullName evidence="2">YprB ribonuclease H-like domain-containing protein</fullName>
    </recommendedName>
</protein>
<dbReference type="Proteomes" id="UP000002586">
    <property type="component" value="Chromosome"/>
</dbReference>
<dbReference type="OrthoDB" id="9790530at2"/>
<dbReference type="PANTHER" id="PTHR38462:SF1">
    <property type="entry name" value="YPRB RIBONUCLEASE H-LIKE DOMAIN-CONTAINING PROTEIN"/>
    <property type="match status" value="1"/>
</dbReference>
<dbReference type="InterPro" id="IPR012337">
    <property type="entry name" value="RNaseH-like_sf"/>
</dbReference>
<reference evidence="4" key="1">
    <citation type="journal article" date="2009" name="Appl. Environ. Microbiol.">
        <title>Complete genome sequence of the chemolithoautotrophic marine magnetotactic coccus strain MC-1.</title>
        <authorList>
            <person name="Schubbe S."/>
            <person name="Williams T.J."/>
            <person name="Xie G."/>
            <person name="Kiss H.E."/>
            <person name="Brettin T.S."/>
            <person name="Martinez D."/>
            <person name="Ross C.A."/>
            <person name="Schuler D."/>
            <person name="Cox B.L."/>
            <person name="Nealson K.H."/>
            <person name="Bazylinski D.A."/>
        </authorList>
    </citation>
    <scope>NUCLEOTIDE SEQUENCE [LARGE SCALE GENOMIC DNA]</scope>
    <source>
        <strain evidence="4">ATCC BAA-1437 / JCM 17883 / MC-1</strain>
    </source>
</reference>
<dbReference type="KEGG" id="mgm:Mmc1_3121"/>
<feature type="domain" description="YprB ribonuclease H-like" evidence="2">
    <location>
        <begin position="121"/>
        <end position="285"/>
    </location>
</feature>
<keyword evidence="4" id="KW-1185">Reference proteome</keyword>
<reference evidence="3 4" key="2">
    <citation type="journal article" date="2012" name="Int. J. Syst. Evol. Microbiol.">
        <title>Magnetococcus marinus gen. nov., sp. nov., a marine, magnetotactic bacterium that represents a novel lineage (Magnetococcaceae fam. nov.; Magnetococcales ord. nov.) at the base of the Alphaproteobacteria.</title>
        <authorList>
            <person name="Bazylinski D.A."/>
            <person name="Williams T.J."/>
            <person name="Lefevre C.T."/>
            <person name="Berg R.J."/>
            <person name="Zhang C.L."/>
            <person name="Bowser S.S."/>
            <person name="Dean A.J."/>
            <person name="Beveridge T.J."/>
        </authorList>
    </citation>
    <scope>NUCLEOTIDE SEQUENCE [LARGE SCALE GENOMIC DNA]</scope>
    <source>
        <strain evidence="4">ATCC BAA-1437 / JCM 17883 / MC-1</strain>
    </source>
</reference>
<dbReference type="GO" id="GO:0003676">
    <property type="term" value="F:nucleic acid binding"/>
    <property type="evidence" value="ECO:0007669"/>
    <property type="project" value="InterPro"/>
</dbReference>
<dbReference type="Pfam" id="PF13482">
    <property type="entry name" value="RNase_H_2"/>
    <property type="match status" value="1"/>
</dbReference>
<feature type="region of interest" description="Disordered" evidence="1">
    <location>
        <begin position="1"/>
        <end position="25"/>
    </location>
</feature>
<dbReference type="PANTHER" id="PTHR38462">
    <property type="entry name" value="EXONUCLEASE-LIKE PROTEIN"/>
    <property type="match status" value="1"/>
</dbReference>